<accession>A0ABU1TW10</accession>
<gene>
    <name evidence="2" type="ORF">J2X07_000370</name>
</gene>
<dbReference type="EMBL" id="JAVDWA010000001">
    <property type="protein sequence ID" value="MDR7071395.1"/>
    <property type="molecule type" value="Genomic_DNA"/>
</dbReference>
<name>A0ABU1TW10_9BACL</name>
<dbReference type="InterPro" id="IPR050312">
    <property type="entry name" value="IolE/XylAMocC-like"/>
</dbReference>
<dbReference type="Proteomes" id="UP001258181">
    <property type="component" value="Unassembled WGS sequence"/>
</dbReference>
<evidence type="ECO:0000313" key="3">
    <source>
        <dbReference type="Proteomes" id="UP001258181"/>
    </source>
</evidence>
<keyword evidence="3" id="KW-1185">Reference proteome</keyword>
<comment type="caution">
    <text evidence="2">The sequence shown here is derived from an EMBL/GenBank/DDBJ whole genome shotgun (WGS) entry which is preliminary data.</text>
</comment>
<feature type="domain" description="Xylose isomerase-like TIM barrel" evidence="1">
    <location>
        <begin position="24"/>
        <end position="244"/>
    </location>
</feature>
<dbReference type="Gene3D" id="3.20.20.150">
    <property type="entry name" value="Divalent-metal-dependent TIM barrel enzymes"/>
    <property type="match status" value="1"/>
</dbReference>
<evidence type="ECO:0000313" key="2">
    <source>
        <dbReference type="EMBL" id="MDR7071395.1"/>
    </source>
</evidence>
<proteinExistence type="predicted"/>
<dbReference type="InterPro" id="IPR036237">
    <property type="entry name" value="Xyl_isomerase-like_sf"/>
</dbReference>
<reference evidence="2 3" key="1">
    <citation type="submission" date="2023-07" db="EMBL/GenBank/DDBJ databases">
        <title>Sorghum-associated microbial communities from plants grown in Nebraska, USA.</title>
        <authorList>
            <person name="Schachtman D."/>
        </authorList>
    </citation>
    <scope>NUCLEOTIDE SEQUENCE [LARGE SCALE GENOMIC DNA]</scope>
    <source>
        <strain evidence="2 3">BE211</strain>
    </source>
</reference>
<protein>
    <submittedName>
        <fullName evidence="2">Sugar phosphate isomerase/epimerase</fullName>
    </submittedName>
</protein>
<keyword evidence="2" id="KW-0413">Isomerase</keyword>
<evidence type="ECO:0000259" key="1">
    <source>
        <dbReference type="Pfam" id="PF01261"/>
    </source>
</evidence>
<dbReference type="Pfam" id="PF01261">
    <property type="entry name" value="AP_endonuc_2"/>
    <property type="match status" value="1"/>
</dbReference>
<dbReference type="PANTHER" id="PTHR12110:SF41">
    <property type="entry name" value="INOSOSE DEHYDRATASE"/>
    <property type="match status" value="1"/>
</dbReference>
<dbReference type="GO" id="GO:0016853">
    <property type="term" value="F:isomerase activity"/>
    <property type="evidence" value="ECO:0007669"/>
    <property type="project" value="UniProtKB-KW"/>
</dbReference>
<dbReference type="SUPFAM" id="SSF51658">
    <property type="entry name" value="Xylose isomerase-like"/>
    <property type="match status" value="1"/>
</dbReference>
<dbReference type="RefSeq" id="WP_310255960.1">
    <property type="nucleotide sequence ID" value="NZ_JAVDWA010000001.1"/>
</dbReference>
<dbReference type="InterPro" id="IPR013022">
    <property type="entry name" value="Xyl_isomerase-like_TIM-brl"/>
</dbReference>
<organism evidence="2 3">
    <name type="scientific">Fictibacillus barbaricus</name>
    <dbReference type="NCBI Taxonomy" id="182136"/>
    <lineage>
        <taxon>Bacteria</taxon>
        <taxon>Bacillati</taxon>
        <taxon>Bacillota</taxon>
        <taxon>Bacilli</taxon>
        <taxon>Bacillales</taxon>
        <taxon>Fictibacillaceae</taxon>
        <taxon>Fictibacillus</taxon>
    </lineage>
</organism>
<dbReference type="PANTHER" id="PTHR12110">
    <property type="entry name" value="HYDROXYPYRUVATE ISOMERASE"/>
    <property type="match status" value="1"/>
</dbReference>
<sequence>MRKIGLQLYSIHSEAEKNFLDTLENVRNMGYDSVQFAGLFGISAKEVKKVLDSTGLSAAGAHVPFDQFSGEAFKRQMEDQLILGNDLMIMPYLTEEQRKSLDDYKRVADILNEAGFRSKEFGIKVAYHNHDFEFYQIDNKMPFDLIYTETDPELVKMELDTYWAKYAGYEPSELLNTYRTRCVSFHIKDMKQIGEEKSTTIAGEGVLDIKGFLNLAEEQKVDYLVIEQEHFEGNPLLEVEKGVQNVKALIED</sequence>